<evidence type="ECO:0000313" key="3">
    <source>
        <dbReference type="EMBL" id="SFP30785.1"/>
    </source>
</evidence>
<keyword evidence="4" id="KW-1185">Reference proteome</keyword>
<feature type="domain" description="Ig-like" evidence="2">
    <location>
        <begin position="71"/>
        <end position="162"/>
    </location>
</feature>
<dbReference type="RefSeq" id="WP_134045849.1">
    <property type="nucleotide sequence ID" value="NZ_FOWW01000002.1"/>
</dbReference>
<sequence length="199" mass="20693">MSSERRDVWTKLRIAAVGLLAALSSLVVTGNAQADTGAQQVDVPPVCSGGTDKYTFHQPGDSTNPGLDLVPKPTKFSGSSQTYSTCTAAANGATKFFLKSLSGEGNLACTVNANTTGTAEIHWLRDESGTVAAKSHGEVINLVIDGASKEVSVRIRVESGAYAGHILVLSYTSTADTRECVSPDGMKTVFGLLKAVTVV</sequence>
<evidence type="ECO:0000259" key="2">
    <source>
        <dbReference type="PROSITE" id="PS50835"/>
    </source>
</evidence>
<dbReference type="EMBL" id="FOWW01000002">
    <property type="protein sequence ID" value="SFP30785.1"/>
    <property type="molecule type" value="Genomic_DNA"/>
</dbReference>
<reference evidence="4" key="1">
    <citation type="submission" date="2016-10" db="EMBL/GenBank/DDBJ databases">
        <authorList>
            <person name="Varghese N."/>
            <person name="Submissions S."/>
        </authorList>
    </citation>
    <scope>NUCLEOTIDE SEQUENCE [LARGE SCALE GENOMIC DNA]</scope>
    <source>
        <strain evidence="4">CGMCC 4.5579</strain>
    </source>
</reference>
<evidence type="ECO:0000313" key="4">
    <source>
        <dbReference type="Proteomes" id="UP000198727"/>
    </source>
</evidence>
<dbReference type="Proteomes" id="UP000198727">
    <property type="component" value="Unassembled WGS sequence"/>
</dbReference>
<gene>
    <name evidence="3" type="ORF">SAMN05421810_102207</name>
</gene>
<dbReference type="AlphaFoldDB" id="A0A1I5P9R6"/>
<organism evidence="3 4">
    <name type="scientific">Amycolatopsis arida</name>
    <dbReference type="NCBI Taxonomy" id="587909"/>
    <lineage>
        <taxon>Bacteria</taxon>
        <taxon>Bacillati</taxon>
        <taxon>Actinomycetota</taxon>
        <taxon>Actinomycetes</taxon>
        <taxon>Pseudonocardiales</taxon>
        <taxon>Pseudonocardiaceae</taxon>
        <taxon>Amycolatopsis</taxon>
    </lineage>
</organism>
<proteinExistence type="predicted"/>
<dbReference type="InterPro" id="IPR007110">
    <property type="entry name" value="Ig-like_dom"/>
</dbReference>
<protein>
    <recommendedName>
        <fullName evidence="2">Ig-like domain-containing protein</fullName>
    </recommendedName>
</protein>
<feature type="signal peptide" evidence="1">
    <location>
        <begin position="1"/>
        <end position="34"/>
    </location>
</feature>
<keyword evidence="1" id="KW-0732">Signal</keyword>
<evidence type="ECO:0000256" key="1">
    <source>
        <dbReference type="SAM" id="SignalP"/>
    </source>
</evidence>
<feature type="chain" id="PRO_5011636257" description="Ig-like domain-containing protein" evidence="1">
    <location>
        <begin position="35"/>
        <end position="199"/>
    </location>
</feature>
<name>A0A1I5P9R6_9PSEU</name>
<dbReference type="PROSITE" id="PS50835">
    <property type="entry name" value="IG_LIKE"/>
    <property type="match status" value="1"/>
</dbReference>
<accession>A0A1I5P9R6</accession>